<accession>A0ABS7H075</accession>
<dbReference type="InterPro" id="IPR003777">
    <property type="entry name" value="XdhC_CoxI"/>
</dbReference>
<dbReference type="PANTHER" id="PTHR30388">
    <property type="entry name" value="ALDEHYDE OXIDOREDUCTASE MOLYBDENUM COFACTOR ASSEMBLY PROTEIN"/>
    <property type="match status" value="1"/>
</dbReference>
<dbReference type="SUPFAM" id="SSF51735">
    <property type="entry name" value="NAD(P)-binding Rossmann-fold domains"/>
    <property type="match status" value="1"/>
</dbReference>
<evidence type="ECO:0000259" key="2">
    <source>
        <dbReference type="Pfam" id="PF13478"/>
    </source>
</evidence>
<evidence type="ECO:0000313" key="4">
    <source>
        <dbReference type="Proteomes" id="UP000717752"/>
    </source>
</evidence>
<dbReference type="PANTHER" id="PTHR30388:SF6">
    <property type="entry name" value="XANTHINE DEHYDROGENASE SUBUNIT A-RELATED"/>
    <property type="match status" value="1"/>
</dbReference>
<dbReference type="EMBL" id="JAEUAK010000009">
    <property type="protein sequence ID" value="MBW9055181.1"/>
    <property type="molecule type" value="Genomic_DNA"/>
</dbReference>
<dbReference type="NCBIfam" id="TIGR02964">
    <property type="entry name" value="xanthine_xdhC"/>
    <property type="match status" value="1"/>
</dbReference>
<name>A0ABS7H075_9HYPH</name>
<dbReference type="Pfam" id="PF02625">
    <property type="entry name" value="XdhC_CoxI"/>
    <property type="match status" value="1"/>
</dbReference>
<dbReference type="InterPro" id="IPR036291">
    <property type="entry name" value="NAD(P)-bd_dom_sf"/>
</dbReference>
<dbReference type="RefSeq" id="WP_220336505.1">
    <property type="nucleotide sequence ID" value="NZ_JAEUAK010000009.1"/>
</dbReference>
<dbReference type="InterPro" id="IPR014308">
    <property type="entry name" value="Xanthine_DH_XdhC"/>
</dbReference>
<dbReference type="InterPro" id="IPR052698">
    <property type="entry name" value="MoCofactor_Util/Proc"/>
</dbReference>
<gene>
    <name evidence="3" type="primary">xdhC</name>
    <name evidence="3" type="ORF">JNB85_22510</name>
</gene>
<evidence type="ECO:0000259" key="1">
    <source>
        <dbReference type="Pfam" id="PF02625"/>
    </source>
</evidence>
<protein>
    <submittedName>
        <fullName evidence="3">Xanthine dehydrogenase accessory protein XdhC</fullName>
    </submittedName>
</protein>
<dbReference type="Gene3D" id="3.40.50.720">
    <property type="entry name" value="NAD(P)-binding Rossmann-like Domain"/>
    <property type="match status" value="1"/>
</dbReference>
<dbReference type="Pfam" id="PF13478">
    <property type="entry name" value="XdhC_C"/>
    <property type="match status" value="1"/>
</dbReference>
<dbReference type="InterPro" id="IPR027051">
    <property type="entry name" value="XdhC_Rossmann_dom"/>
</dbReference>
<sequence>MTRREMLSGFVPGSDFRAFLALQPEAILIEISGTQGSTPRETGTFMLVSTGSLWGTIGGGQFEFIAIGNARELLAGTGGRDVMDIPLGPEIGQCCGGRTQLRFRPVTDAVRDELDRRQESEAGRRPEVYVFGAGHVGRALAAALAPLPLSVTVIETRQGELANLPVSTKCRLVPMPEALVKEMSAGAALVILTHDHALDFLIAREALVRTDLAYIGMIGSATKQATFASWLSREAGGERSWLERLTLPIGGSAVKDKRPEVIAAMTAAEILTALAAYRDRSSS</sequence>
<reference evidence="3 4" key="1">
    <citation type="journal article" date="2021" name="MBio">
        <title>Poor Competitiveness of Bradyrhizobium in Pigeon Pea Root Colonization in Indian Soils.</title>
        <authorList>
            <person name="Chalasani D."/>
            <person name="Basu A."/>
            <person name="Pullabhotla S.V.S.R.N."/>
            <person name="Jorrin B."/>
            <person name="Neal A.L."/>
            <person name="Poole P.S."/>
            <person name="Podile A.R."/>
            <person name="Tkacz A."/>
        </authorList>
    </citation>
    <scope>NUCLEOTIDE SEQUENCE [LARGE SCALE GENOMIC DNA]</scope>
    <source>
        <strain evidence="3 4">HU56</strain>
    </source>
</reference>
<organism evidence="3 4">
    <name type="scientific">Rhizobium mesosinicum</name>
    <dbReference type="NCBI Taxonomy" id="335017"/>
    <lineage>
        <taxon>Bacteria</taxon>
        <taxon>Pseudomonadati</taxon>
        <taxon>Pseudomonadota</taxon>
        <taxon>Alphaproteobacteria</taxon>
        <taxon>Hyphomicrobiales</taxon>
        <taxon>Rhizobiaceae</taxon>
        <taxon>Rhizobium/Agrobacterium group</taxon>
        <taxon>Rhizobium</taxon>
    </lineage>
</organism>
<feature type="domain" description="XdhC- CoxI" evidence="1">
    <location>
        <begin position="26"/>
        <end position="78"/>
    </location>
</feature>
<evidence type="ECO:0000313" key="3">
    <source>
        <dbReference type="EMBL" id="MBW9055181.1"/>
    </source>
</evidence>
<dbReference type="Proteomes" id="UP000717752">
    <property type="component" value="Unassembled WGS sequence"/>
</dbReference>
<proteinExistence type="predicted"/>
<keyword evidence="4" id="KW-1185">Reference proteome</keyword>
<comment type="caution">
    <text evidence="3">The sequence shown here is derived from an EMBL/GenBank/DDBJ whole genome shotgun (WGS) entry which is preliminary data.</text>
</comment>
<feature type="domain" description="XdhC Rossmann" evidence="2">
    <location>
        <begin position="128"/>
        <end position="270"/>
    </location>
</feature>